<gene>
    <name evidence="1" type="ORF">B0H16DRAFT_1711572</name>
</gene>
<protein>
    <submittedName>
        <fullName evidence="1">Uncharacterized protein</fullName>
    </submittedName>
</protein>
<evidence type="ECO:0000313" key="2">
    <source>
        <dbReference type="Proteomes" id="UP001215598"/>
    </source>
</evidence>
<reference evidence="1" key="1">
    <citation type="submission" date="2023-03" db="EMBL/GenBank/DDBJ databases">
        <title>Massive genome expansion in bonnet fungi (Mycena s.s.) driven by repeated elements and novel gene families across ecological guilds.</title>
        <authorList>
            <consortium name="Lawrence Berkeley National Laboratory"/>
            <person name="Harder C.B."/>
            <person name="Miyauchi S."/>
            <person name="Viragh M."/>
            <person name="Kuo A."/>
            <person name="Thoen E."/>
            <person name="Andreopoulos B."/>
            <person name="Lu D."/>
            <person name="Skrede I."/>
            <person name="Drula E."/>
            <person name="Henrissat B."/>
            <person name="Morin E."/>
            <person name="Kohler A."/>
            <person name="Barry K."/>
            <person name="LaButti K."/>
            <person name="Morin E."/>
            <person name="Salamov A."/>
            <person name="Lipzen A."/>
            <person name="Mereny Z."/>
            <person name="Hegedus B."/>
            <person name="Baldrian P."/>
            <person name="Stursova M."/>
            <person name="Weitz H."/>
            <person name="Taylor A."/>
            <person name="Grigoriev I.V."/>
            <person name="Nagy L.G."/>
            <person name="Martin F."/>
            <person name="Kauserud H."/>
        </authorList>
    </citation>
    <scope>NUCLEOTIDE SEQUENCE</scope>
    <source>
        <strain evidence="1">CBHHK182m</strain>
    </source>
</reference>
<organism evidence="1 2">
    <name type="scientific">Mycena metata</name>
    <dbReference type="NCBI Taxonomy" id="1033252"/>
    <lineage>
        <taxon>Eukaryota</taxon>
        <taxon>Fungi</taxon>
        <taxon>Dikarya</taxon>
        <taxon>Basidiomycota</taxon>
        <taxon>Agaricomycotina</taxon>
        <taxon>Agaricomycetes</taxon>
        <taxon>Agaricomycetidae</taxon>
        <taxon>Agaricales</taxon>
        <taxon>Marasmiineae</taxon>
        <taxon>Mycenaceae</taxon>
        <taxon>Mycena</taxon>
    </lineage>
</organism>
<dbReference type="EMBL" id="JARKIB010000006">
    <property type="protein sequence ID" value="KAJ7779228.1"/>
    <property type="molecule type" value="Genomic_DNA"/>
</dbReference>
<comment type="caution">
    <text evidence="1">The sequence shown here is derived from an EMBL/GenBank/DDBJ whole genome shotgun (WGS) entry which is preliminary data.</text>
</comment>
<evidence type="ECO:0000313" key="1">
    <source>
        <dbReference type="EMBL" id="KAJ7779228.1"/>
    </source>
</evidence>
<proteinExistence type="predicted"/>
<accession>A0AAD7K6L6</accession>
<dbReference type="Proteomes" id="UP001215598">
    <property type="component" value="Unassembled WGS sequence"/>
</dbReference>
<dbReference type="AlphaFoldDB" id="A0AAD7K6L6"/>
<sequence>MSSKDVVRIPDFYSAYASFQYRLWFTWRLLHEVLDSYDYLDSLWSETMSACPWLWENESDDEECIKEFAEDLSLLPEMSPRDWDKSYGALRAHQSRTRSPSSHPLTSLISQTRLRFIAWLMVPVPHRRKASLDIFSKKILKWAKSLAIPERNTPQSCSFCGISHILPLWIETMRQVYELDHLRSIPWNHECDCWESSLTALGEPFKMTSVCLHADSPVLLVLYELVVPLWPLICWVAFRTIMETERVDAFLDILHTPDRDLLEWDDEDNSHLLISLRKMGQPWLYPHKWIQYMLEIDLQTWLHIRRTTWTEDRLSPSTAETRVAELARKYNLALNGLENICVSPQSIIIRLKYKSDLQTWLLVRRMTRIPRPSMAETRLIAFTRKYTSTLSDFRNIHVSLGNVLSKSQSDHLIPAITNDGKQSTPADWESKEFWVLPELETWLARRRGITFQTIWKYECLDEGPTHGHPSYVGSVV</sequence>
<keyword evidence="2" id="KW-1185">Reference proteome</keyword>
<name>A0AAD7K6L6_9AGAR</name>